<dbReference type="InterPro" id="IPR041698">
    <property type="entry name" value="Methyltransf_25"/>
</dbReference>
<reference evidence="2" key="1">
    <citation type="submission" date="2012-07" db="EMBL/GenBank/DDBJ databases">
        <title>Genome variability drives Emilianias global distribution.</title>
        <authorList>
            <consortium name="DOE Joint Genome Institute"/>
            <person name="Read B."/>
            <person name="Kegel J."/>
            <person name="Klute M."/>
            <person name="Kuo A."/>
            <person name="Lefebvre S.C."/>
            <person name="Maumus F."/>
            <person name="Mayer C."/>
            <person name="Miller J."/>
            <person name="Allen A."/>
            <person name="Bidle K."/>
            <person name="Borodovsky M."/>
            <person name="Bowler C."/>
            <person name="Brownlee C."/>
            <person name="Claverie J.-M."/>
            <person name="Cock M."/>
            <person name="De Vargas C."/>
            <person name="Elias M."/>
            <person name="Frickenhaus S."/>
            <person name="Gladyshev V.N."/>
            <person name="Gonzalez K."/>
            <person name="Guda C."/>
            <person name="Hadaegh A."/>
            <person name="Herman E."/>
            <person name="Iglesias-Rodriguez D."/>
            <person name="Jones B."/>
            <person name="Lawson T."/>
            <person name="Leese F."/>
            <person name="Lin Y.-C."/>
            <person name="Lindquist E."/>
            <person name="Lobanov A."/>
            <person name="Lucas S."/>
            <person name="Malik S.-H.B."/>
            <person name="Marsh M.E."/>
            <person name="Mock T."/>
            <person name="Monier A."/>
            <person name="Moreau H."/>
            <person name="Mueller-Roeber B."/>
            <person name="Napier J."/>
            <person name="Ogata H."/>
            <person name="Parker M."/>
            <person name="Probert I."/>
            <person name="Quesneville H."/>
            <person name="Raines C."/>
            <person name="Rensing S."/>
            <person name="Riano-Pachon D.M."/>
            <person name="Richier S."/>
            <person name="Rokitta S."/>
            <person name="Salamov A."/>
            <person name="Sarno A.F."/>
            <person name="Schmutz J."/>
            <person name="Schroeder D."/>
            <person name="Shiraiwa Y."/>
            <person name="Soanes D.M."/>
            <person name="Valentin K."/>
            <person name="Van Der Giezen M."/>
            <person name="Van Der Peer Y."/>
            <person name="Vardi A."/>
            <person name="Verret F."/>
            <person name="Von Dassow P."/>
            <person name="Wheeler G."/>
            <person name="Williams B."/>
            <person name="Wilson W."/>
            <person name="Wolfe G."/>
            <person name="Wurch L.L."/>
            <person name="Young J."/>
            <person name="Dacks J.B."/>
            <person name="Delwiche C.F."/>
            <person name="Dyhrman S."/>
            <person name="Glockner G."/>
            <person name="John U."/>
            <person name="Richards T."/>
            <person name="Worden A.Z."/>
            <person name="Zhang X."/>
            <person name="Grigoriev I.V."/>
        </authorList>
    </citation>
    <scope>NUCLEOTIDE SEQUENCE</scope>
    <source>
        <strain evidence="2">CCMP1516</strain>
    </source>
</reference>
<gene>
    <name evidence="2" type="ORF">EMIHUDRAFT_123704</name>
</gene>
<dbReference type="KEGG" id="ehx:EMIHUDRAFT_123704"/>
<dbReference type="HOGENOM" id="CLU_1105132_0_0_1"/>
<evidence type="ECO:0000313" key="2">
    <source>
        <dbReference type="EMBL" id="EOD23347.1"/>
    </source>
</evidence>
<name>R1CL72_EMIHU</name>
<protein>
    <recommendedName>
        <fullName evidence="1">Methyltransferase domain-containing protein</fullName>
    </recommendedName>
</protein>
<evidence type="ECO:0000259" key="1">
    <source>
        <dbReference type="Pfam" id="PF13649"/>
    </source>
</evidence>
<accession>R1CL72</accession>
<proteinExistence type="predicted"/>
<feature type="domain" description="Methyltransferase" evidence="1">
    <location>
        <begin position="173"/>
        <end position="239"/>
    </location>
</feature>
<dbReference type="GeneID" id="17268894"/>
<dbReference type="SUPFAM" id="SSF53335">
    <property type="entry name" value="S-adenosyl-L-methionine-dependent methyltransferases"/>
    <property type="match status" value="1"/>
</dbReference>
<dbReference type="InterPro" id="IPR029063">
    <property type="entry name" value="SAM-dependent_MTases_sf"/>
</dbReference>
<organism evidence="2">
    <name type="scientific">Emiliania huxleyi</name>
    <name type="common">Coccolithophore</name>
    <name type="synonym">Pontosphaera huxleyi</name>
    <dbReference type="NCBI Taxonomy" id="2903"/>
    <lineage>
        <taxon>Eukaryota</taxon>
        <taxon>Haptista</taxon>
        <taxon>Haptophyta</taxon>
        <taxon>Prymnesiophyceae</taxon>
        <taxon>Isochrysidales</taxon>
        <taxon>Noelaerhabdaceae</taxon>
        <taxon>Emiliania</taxon>
    </lineage>
</organism>
<dbReference type="Gene3D" id="3.40.50.150">
    <property type="entry name" value="Vaccinia Virus protein VP39"/>
    <property type="match status" value="1"/>
</dbReference>
<dbReference type="Pfam" id="PF13649">
    <property type="entry name" value="Methyltransf_25"/>
    <property type="match status" value="1"/>
</dbReference>
<dbReference type="PANTHER" id="PTHR13369">
    <property type="match status" value="1"/>
</dbReference>
<dbReference type="GO" id="GO:0005737">
    <property type="term" value="C:cytoplasm"/>
    <property type="evidence" value="ECO:0007669"/>
    <property type="project" value="TreeGrafter"/>
</dbReference>
<feature type="non-terminal residue" evidence="2">
    <location>
        <position position="253"/>
    </location>
</feature>
<dbReference type="RefSeq" id="XP_005775776.1">
    <property type="nucleotide sequence ID" value="XM_005775719.1"/>
</dbReference>
<sequence length="253" mass="25155">MASECFVGVKPFERALVKLLSSDGVPLPRCSAHPLLSDEPPAPALTWERLHSEVHPAGTAAGGALPASRVQRKCWQIESLASLAAVLVEGLAEAGASPATAAAAADSVETSEARAAAVEPAASATGSTAATATSPAATATAANRATAATAAIAASAATISADVAAGGRRWHLVDFAGGCGPLGLPLAAMLPHCTVTIVELKARSLEIARGRAAAAGLTNVRFVCGDLGAFHEPFDVGLALHACGTASDLVLRA</sequence>
<dbReference type="AlphaFoldDB" id="R1CL72"/>
<dbReference type="PANTHER" id="PTHR13369:SF0">
    <property type="entry name" value="GLUTATHIONE S-TRANSFERASE C-TERMINAL DOMAIN-CONTAINING PROTEIN"/>
    <property type="match status" value="1"/>
</dbReference>
<dbReference type="EMBL" id="KB865634">
    <property type="protein sequence ID" value="EOD23347.1"/>
    <property type="molecule type" value="Genomic_DNA"/>
</dbReference>